<gene>
    <name evidence="1" type="ORF">G3M78_02290</name>
</gene>
<sequence length="252" mass="29727">MATIGRPWVVNVVLRNNSHDNTWRTIIEKNIGGIVEALAKKVEQFAFHGFVGFKQSLENYLTMDKLVGKDCHEQEGLLSDSHKQIAEVFIRDIALYIYKIFYDQTSQIKYRELKNRVLELENPNKQKLIEYIDKIDELIPSKDCLKSHRDKRLAHLDELEITKDLQSQFPEMDFYQWFLCEVREHGKIRFMDYLQAFCYHALAIVERDSSGFMEECQGIKNKSVIFWAFATKVVKDNNEADELLQRSRERIP</sequence>
<evidence type="ECO:0000313" key="2">
    <source>
        <dbReference type="Proteomes" id="UP000594464"/>
    </source>
</evidence>
<dbReference type="EMBL" id="CP048620">
    <property type="protein sequence ID" value="QPJ64287.1"/>
    <property type="molecule type" value="Genomic_DNA"/>
</dbReference>
<proteinExistence type="predicted"/>
<name>A0A7T0C0J8_9BACT</name>
<accession>A0A7T0C0J8</accession>
<protein>
    <submittedName>
        <fullName evidence="1">Uncharacterized protein</fullName>
    </submittedName>
</protein>
<reference evidence="2" key="1">
    <citation type="submission" date="2020-02" db="EMBL/GenBank/DDBJ databases">
        <title>Genomic and physiological characterization of two novel Nitrospinaceae genera.</title>
        <authorList>
            <person name="Mueller A.J."/>
            <person name="Jung M.-Y."/>
            <person name="Strachan C.R."/>
            <person name="Herbold C.W."/>
            <person name="Kirkegaard R.H."/>
            <person name="Daims H."/>
        </authorList>
    </citation>
    <scope>NUCLEOTIDE SEQUENCE [LARGE SCALE GENOMIC DNA]</scope>
</reference>
<dbReference type="Proteomes" id="UP000594464">
    <property type="component" value="Chromosome"/>
</dbReference>
<dbReference type="AlphaFoldDB" id="A0A7T0C0J8"/>
<evidence type="ECO:0000313" key="1">
    <source>
        <dbReference type="EMBL" id="QPJ64287.1"/>
    </source>
</evidence>
<dbReference type="KEGG" id="nva:G3M78_02290"/>
<organism evidence="1 2">
    <name type="scientific">Candidatus Nitrohelix vancouverensis</name>
    <dbReference type="NCBI Taxonomy" id="2705534"/>
    <lineage>
        <taxon>Bacteria</taxon>
        <taxon>Pseudomonadati</taxon>
        <taxon>Nitrospinota/Tectimicrobiota group</taxon>
        <taxon>Nitrospinota</taxon>
        <taxon>Nitrospinia</taxon>
        <taxon>Nitrospinales</taxon>
        <taxon>Nitrospinaceae</taxon>
        <taxon>Candidatus Nitrohelix</taxon>
    </lineage>
</organism>